<dbReference type="SUPFAM" id="SSF46785">
    <property type="entry name" value="Winged helix' DNA-binding domain"/>
    <property type="match status" value="1"/>
</dbReference>
<evidence type="ECO:0000259" key="4">
    <source>
        <dbReference type="PROSITE" id="PS51000"/>
    </source>
</evidence>
<evidence type="ECO:0000256" key="2">
    <source>
        <dbReference type="ARBA" id="ARBA00023125"/>
    </source>
</evidence>
<sequence>MTESAPHPPLPAARRALILEALARRGVVRNSQLIEEFGVTPVTVRRDLAQLEHEGLLDRVHGGAVSAERPAALGTRDGVSADAPGTIAMLVPSLDYSWPAVVRGVEAEARRQGFRVLLRGASYELHDERPALERLVEIEHVRGLIVAPNMEGPHARDLIQWLAGCGVPSVLAERDAVVLPHREPAESVTTDHALGGMLAARHLAGLGHRKVGLVVSRSSPTSRKIAAGWDAACRELGIPAAGHFKRVLPERGSPEFSPVVEGILETALASGTTGLLVHSDLEAMAFVDLALARGIGIPEDLSLIAYDDEVAELVTPALTAVSPPRAAVGEAAADLLVRRLAEPGRAVRRVLLSPTLTPRESTAPPPSRAV</sequence>
<name>A0ABN2R2P0_9MICO</name>
<evidence type="ECO:0000256" key="3">
    <source>
        <dbReference type="ARBA" id="ARBA00023163"/>
    </source>
</evidence>
<dbReference type="Proteomes" id="UP001499933">
    <property type="component" value="Unassembled WGS sequence"/>
</dbReference>
<evidence type="ECO:0000313" key="6">
    <source>
        <dbReference type="Proteomes" id="UP001499933"/>
    </source>
</evidence>
<dbReference type="Gene3D" id="3.40.50.2300">
    <property type="match status" value="2"/>
</dbReference>
<dbReference type="Pfam" id="PF08220">
    <property type="entry name" value="HTH_DeoR"/>
    <property type="match status" value="1"/>
</dbReference>
<dbReference type="RefSeq" id="WP_344095419.1">
    <property type="nucleotide sequence ID" value="NZ_BAAAOG010000005.1"/>
</dbReference>
<dbReference type="InterPro" id="IPR046335">
    <property type="entry name" value="LacI/GalR-like_sensor"/>
</dbReference>
<dbReference type="InterPro" id="IPR001034">
    <property type="entry name" value="DeoR_HTH"/>
</dbReference>
<dbReference type="Pfam" id="PF13377">
    <property type="entry name" value="Peripla_BP_3"/>
    <property type="match status" value="1"/>
</dbReference>
<dbReference type="InterPro" id="IPR028082">
    <property type="entry name" value="Peripla_BP_I"/>
</dbReference>
<dbReference type="SUPFAM" id="SSF53822">
    <property type="entry name" value="Periplasmic binding protein-like I"/>
    <property type="match status" value="1"/>
</dbReference>
<dbReference type="InterPro" id="IPR036388">
    <property type="entry name" value="WH-like_DNA-bd_sf"/>
</dbReference>
<dbReference type="PANTHER" id="PTHR30146">
    <property type="entry name" value="LACI-RELATED TRANSCRIPTIONAL REPRESSOR"/>
    <property type="match status" value="1"/>
</dbReference>
<keyword evidence="6" id="KW-1185">Reference proteome</keyword>
<dbReference type="PROSITE" id="PS51000">
    <property type="entry name" value="HTH_DEOR_2"/>
    <property type="match status" value="1"/>
</dbReference>
<dbReference type="InterPro" id="IPR018356">
    <property type="entry name" value="Tscrpt_reg_HTH_DeoR_CS"/>
</dbReference>
<protein>
    <submittedName>
        <fullName evidence="5">Substrate-binding domain-containing protein</fullName>
    </submittedName>
</protein>
<keyword evidence="2" id="KW-0238">DNA-binding</keyword>
<dbReference type="EMBL" id="BAAAOG010000005">
    <property type="protein sequence ID" value="GAA1962608.1"/>
    <property type="molecule type" value="Genomic_DNA"/>
</dbReference>
<dbReference type="PANTHER" id="PTHR30146:SF155">
    <property type="entry name" value="ALANINE RACEMASE"/>
    <property type="match status" value="1"/>
</dbReference>
<comment type="caution">
    <text evidence="5">The sequence shown here is derived from an EMBL/GenBank/DDBJ whole genome shotgun (WGS) entry which is preliminary data.</text>
</comment>
<dbReference type="PROSITE" id="PS00894">
    <property type="entry name" value="HTH_DEOR_1"/>
    <property type="match status" value="1"/>
</dbReference>
<keyword evidence="3" id="KW-0804">Transcription</keyword>
<dbReference type="InterPro" id="IPR036390">
    <property type="entry name" value="WH_DNA-bd_sf"/>
</dbReference>
<reference evidence="5 6" key="1">
    <citation type="journal article" date="2019" name="Int. J. Syst. Evol. Microbiol.">
        <title>The Global Catalogue of Microorganisms (GCM) 10K type strain sequencing project: providing services to taxonomists for standard genome sequencing and annotation.</title>
        <authorList>
            <consortium name="The Broad Institute Genomics Platform"/>
            <consortium name="The Broad Institute Genome Sequencing Center for Infectious Disease"/>
            <person name="Wu L."/>
            <person name="Ma J."/>
        </authorList>
    </citation>
    <scope>NUCLEOTIDE SEQUENCE [LARGE SCALE GENOMIC DNA]</scope>
    <source>
        <strain evidence="5 6">JCM 14901</strain>
    </source>
</reference>
<keyword evidence="1" id="KW-0805">Transcription regulation</keyword>
<dbReference type="SMART" id="SM00420">
    <property type="entry name" value="HTH_DEOR"/>
    <property type="match status" value="1"/>
</dbReference>
<proteinExistence type="predicted"/>
<dbReference type="PRINTS" id="PR00037">
    <property type="entry name" value="HTHLACR"/>
</dbReference>
<accession>A0ABN2R2P0</accession>
<evidence type="ECO:0000313" key="5">
    <source>
        <dbReference type="EMBL" id="GAA1962608.1"/>
    </source>
</evidence>
<organism evidence="5 6">
    <name type="scientific">Microbacterium deminutum</name>
    <dbReference type="NCBI Taxonomy" id="344164"/>
    <lineage>
        <taxon>Bacteria</taxon>
        <taxon>Bacillati</taxon>
        <taxon>Actinomycetota</taxon>
        <taxon>Actinomycetes</taxon>
        <taxon>Micrococcales</taxon>
        <taxon>Microbacteriaceae</taxon>
        <taxon>Microbacterium</taxon>
    </lineage>
</organism>
<feature type="domain" description="HTH deoR-type" evidence="4">
    <location>
        <begin position="11"/>
        <end position="66"/>
    </location>
</feature>
<dbReference type="Gene3D" id="1.10.10.10">
    <property type="entry name" value="Winged helix-like DNA-binding domain superfamily/Winged helix DNA-binding domain"/>
    <property type="match status" value="1"/>
</dbReference>
<gene>
    <name evidence="5" type="ORF">GCM10009776_26600</name>
</gene>
<evidence type="ECO:0000256" key="1">
    <source>
        <dbReference type="ARBA" id="ARBA00023015"/>
    </source>
</evidence>